<keyword evidence="1" id="KW-0732">Signal</keyword>
<organism evidence="3 4">
    <name type="scientific">Yoonia sediminilitoris</name>
    <dbReference type="NCBI Taxonomy" id="1286148"/>
    <lineage>
        <taxon>Bacteria</taxon>
        <taxon>Pseudomonadati</taxon>
        <taxon>Pseudomonadota</taxon>
        <taxon>Alphaproteobacteria</taxon>
        <taxon>Rhodobacterales</taxon>
        <taxon>Paracoccaceae</taxon>
        <taxon>Yoonia</taxon>
    </lineage>
</organism>
<dbReference type="RefSeq" id="WP_108387405.1">
    <property type="nucleotide sequence ID" value="NZ_QBUD01000010.1"/>
</dbReference>
<proteinExistence type="predicted"/>
<dbReference type="OrthoDB" id="9766672at2"/>
<evidence type="ECO:0000259" key="2">
    <source>
        <dbReference type="PROSITE" id="PS51724"/>
    </source>
</evidence>
<evidence type="ECO:0000313" key="3">
    <source>
        <dbReference type="EMBL" id="PUB12474.1"/>
    </source>
</evidence>
<reference evidence="3 4" key="1">
    <citation type="submission" date="2018-04" db="EMBL/GenBank/DDBJ databases">
        <title>Genomic Encyclopedia of Archaeal and Bacterial Type Strains, Phase II (KMG-II): from individual species to whole genera.</title>
        <authorList>
            <person name="Goeker M."/>
        </authorList>
    </citation>
    <scope>NUCLEOTIDE SEQUENCE [LARGE SCALE GENOMIC DNA]</scope>
    <source>
        <strain evidence="3 4">DSM 29955</strain>
    </source>
</reference>
<dbReference type="Pfam" id="PF05036">
    <property type="entry name" value="SPOR"/>
    <property type="match status" value="1"/>
</dbReference>
<name>A0A2T6KC48_9RHOB</name>
<dbReference type="SUPFAM" id="SSF110997">
    <property type="entry name" value="Sporulation related repeat"/>
    <property type="match status" value="1"/>
</dbReference>
<feature type="domain" description="SPOR" evidence="2">
    <location>
        <begin position="240"/>
        <end position="319"/>
    </location>
</feature>
<sequence length="319" mass="32923">MTGHCDLRANRLRVFAMLAASIALAGCDDNGNFAFPSASSDASEANILAGVPVQTQTVEEDVERPDIFEVSDRGLWDGRPSLGGAWVAHPDVTDPERALIRNVATGETIIGALFRRERENPGPLLQVSSDVADALGILAGAPTELYVVALRRSEVTIAPPQEPEEAAVIADLETPQDVETTPLDPIAGAAAAIDAAEGAATPIMATALPAAAAAPTVATDPEPLPEPEQPPVVAAPVLEPTTLDGPIVQIGIFSIEANANSAAARLEGLNIATSVVAQEVGGRTVWRVVAGVPEDTSARDAAIAQIKDLGFVDAFVVDS</sequence>
<dbReference type="Gene3D" id="3.30.70.1070">
    <property type="entry name" value="Sporulation related repeat"/>
    <property type="match status" value="1"/>
</dbReference>
<feature type="chain" id="PRO_5015642098" evidence="1">
    <location>
        <begin position="26"/>
        <end position="319"/>
    </location>
</feature>
<dbReference type="EMBL" id="QBUD01000010">
    <property type="protein sequence ID" value="PUB12474.1"/>
    <property type="molecule type" value="Genomic_DNA"/>
</dbReference>
<protein>
    <submittedName>
        <fullName evidence="3">Sporulation related protein</fullName>
    </submittedName>
</protein>
<dbReference type="InterPro" id="IPR007730">
    <property type="entry name" value="SPOR-like_dom"/>
</dbReference>
<keyword evidence="4" id="KW-1185">Reference proteome</keyword>
<accession>A0A2T6KC48</accession>
<comment type="caution">
    <text evidence="3">The sequence shown here is derived from an EMBL/GenBank/DDBJ whole genome shotgun (WGS) entry which is preliminary data.</text>
</comment>
<dbReference type="InterPro" id="IPR036680">
    <property type="entry name" value="SPOR-like_sf"/>
</dbReference>
<dbReference type="GO" id="GO:0042834">
    <property type="term" value="F:peptidoglycan binding"/>
    <property type="evidence" value="ECO:0007669"/>
    <property type="project" value="InterPro"/>
</dbReference>
<gene>
    <name evidence="3" type="ORF">C8N45_110114</name>
</gene>
<evidence type="ECO:0000313" key="4">
    <source>
        <dbReference type="Proteomes" id="UP000244523"/>
    </source>
</evidence>
<dbReference type="AlphaFoldDB" id="A0A2T6KC48"/>
<dbReference type="PROSITE" id="PS51724">
    <property type="entry name" value="SPOR"/>
    <property type="match status" value="1"/>
</dbReference>
<evidence type="ECO:0000256" key="1">
    <source>
        <dbReference type="SAM" id="SignalP"/>
    </source>
</evidence>
<feature type="signal peptide" evidence="1">
    <location>
        <begin position="1"/>
        <end position="25"/>
    </location>
</feature>
<dbReference type="Proteomes" id="UP000244523">
    <property type="component" value="Unassembled WGS sequence"/>
</dbReference>